<protein>
    <submittedName>
        <fullName evidence="2">Peptidoglycan-binding protein</fullName>
    </submittedName>
</protein>
<keyword evidence="1" id="KW-0732">Signal</keyword>
<sequence length="157" mass="16176">MTIERPGFSRRKLLSTAAVGVPAMGALSAVNLFGAPAAKANPYVPIDGLWGSGTTAGLQEVLGTPVDGVVSGQNEEWAGPNTALTSGWEWVPASDATGSTVISAMQSRIGVAADGLIGPETIRALAHYLKWSDDSGVLVEPSQVVGSLQGRVQDGWF</sequence>
<name>A0A3N4DC70_9ACTN</name>
<dbReference type="EMBL" id="CP072385">
    <property type="protein sequence ID" value="QUC11238.1"/>
    <property type="molecule type" value="Genomic_DNA"/>
</dbReference>
<reference evidence="2" key="2">
    <citation type="submission" date="2021-03" db="EMBL/GenBank/DDBJ databases">
        <title>Human Oral Microbial Genomes.</title>
        <authorList>
            <person name="Johnston C.D."/>
            <person name="Chen T."/>
            <person name="Dewhirst F.E."/>
        </authorList>
    </citation>
    <scope>NUCLEOTIDE SEQUENCE</scope>
    <source>
        <strain evidence="2">F0714</strain>
    </source>
</reference>
<dbReference type="Proteomes" id="UP000677180">
    <property type="component" value="Chromosome"/>
</dbReference>
<dbReference type="AlphaFoldDB" id="A0A3N4DC70"/>
<dbReference type="EMBL" id="LR134406">
    <property type="protein sequence ID" value="VEH71660.1"/>
    <property type="molecule type" value="Genomic_DNA"/>
</dbReference>
<dbReference type="Proteomes" id="UP000273044">
    <property type="component" value="Chromosome"/>
</dbReference>
<gene>
    <name evidence="2" type="ORF">J5A53_00575</name>
    <name evidence="3" type="ORF">NCTC12967_02986</name>
</gene>
<dbReference type="RefSeq" id="WP_014847995.1">
    <property type="nucleotide sequence ID" value="NZ_CAJZDL010000056.1"/>
</dbReference>
<feature type="signal peptide" evidence="1">
    <location>
        <begin position="1"/>
        <end position="28"/>
    </location>
</feature>
<proteinExistence type="predicted"/>
<accession>A0A3N4DC70</accession>
<dbReference type="InterPro" id="IPR006311">
    <property type="entry name" value="TAT_signal"/>
</dbReference>
<feature type="chain" id="PRO_5043184833" evidence="1">
    <location>
        <begin position="29"/>
        <end position="157"/>
    </location>
</feature>
<dbReference type="OrthoDB" id="9815928at2"/>
<keyword evidence="4" id="KW-1185">Reference proteome</keyword>
<reference evidence="3 4" key="1">
    <citation type="submission" date="2018-12" db="EMBL/GenBank/DDBJ databases">
        <authorList>
            <consortium name="Pathogen Informatics"/>
        </authorList>
    </citation>
    <scope>NUCLEOTIDE SEQUENCE [LARGE SCALE GENOMIC DNA]</scope>
    <source>
        <strain evidence="3 4">NCTC12967</strain>
    </source>
</reference>
<dbReference type="OMA" id="NEEWAGP"/>
<dbReference type="PROSITE" id="PS51318">
    <property type="entry name" value="TAT"/>
    <property type="match status" value="1"/>
</dbReference>
<evidence type="ECO:0000313" key="3">
    <source>
        <dbReference type="EMBL" id="VEH71660.1"/>
    </source>
</evidence>
<evidence type="ECO:0000256" key="1">
    <source>
        <dbReference type="SAM" id="SignalP"/>
    </source>
</evidence>
<evidence type="ECO:0000313" key="2">
    <source>
        <dbReference type="EMBL" id="QUC11238.1"/>
    </source>
</evidence>
<evidence type="ECO:0000313" key="4">
    <source>
        <dbReference type="Proteomes" id="UP000273044"/>
    </source>
</evidence>
<dbReference type="GeneID" id="64408386"/>
<organism evidence="3 4">
    <name type="scientific">Arachnia propionica</name>
    <dbReference type="NCBI Taxonomy" id="1750"/>
    <lineage>
        <taxon>Bacteria</taxon>
        <taxon>Bacillati</taxon>
        <taxon>Actinomycetota</taxon>
        <taxon>Actinomycetes</taxon>
        <taxon>Propionibacteriales</taxon>
        <taxon>Propionibacteriaceae</taxon>
        <taxon>Arachnia</taxon>
    </lineage>
</organism>